<name>A0A8S5LIF8_9CAUD</name>
<organism evidence="1">
    <name type="scientific">Siphoviridae sp. ctGO42</name>
    <dbReference type="NCBI Taxonomy" id="2827566"/>
    <lineage>
        <taxon>Viruses</taxon>
        <taxon>Duplodnaviria</taxon>
        <taxon>Heunggongvirae</taxon>
        <taxon>Uroviricota</taxon>
        <taxon>Caudoviricetes</taxon>
    </lineage>
</organism>
<proteinExistence type="predicted"/>
<evidence type="ECO:0000313" key="1">
    <source>
        <dbReference type="EMBL" id="DAD69860.1"/>
    </source>
</evidence>
<dbReference type="EMBL" id="BK015857">
    <property type="protein sequence ID" value="DAD69860.1"/>
    <property type="molecule type" value="Genomic_DNA"/>
</dbReference>
<sequence length="82" mass="9343">MGWAMTKHDIYDDIEGFQVWNYMECDKDDEGRETWRINVEIKRGGEVVVPVVAGDRTYVDRGLAQVAGRELGTRLIAGREAQ</sequence>
<protein>
    <submittedName>
        <fullName evidence="1">Uncharacterized protein</fullName>
    </submittedName>
</protein>
<accession>A0A8S5LIF8</accession>
<reference evidence="1" key="1">
    <citation type="journal article" date="2021" name="Proc. Natl. Acad. Sci. U.S.A.">
        <title>A Catalog of Tens of Thousands of Viruses from Human Metagenomes Reveals Hidden Associations with Chronic Diseases.</title>
        <authorList>
            <person name="Tisza M.J."/>
            <person name="Buck C.B."/>
        </authorList>
    </citation>
    <scope>NUCLEOTIDE SEQUENCE</scope>
    <source>
        <strain evidence="1">CtGO42</strain>
    </source>
</reference>